<keyword evidence="7" id="KW-0067">ATP-binding</keyword>
<keyword evidence="4" id="KW-0808">Transferase</keyword>
<dbReference type="InterPro" id="IPR011009">
    <property type="entry name" value="Kinase-like_dom_sf"/>
</dbReference>
<evidence type="ECO:0000256" key="2">
    <source>
        <dbReference type="ARBA" id="ARBA00012513"/>
    </source>
</evidence>
<dbReference type="EMBL" id="JBJKFK010001477">
    <property type="protein sequence ID" value="KAL3312990.1"/>
    <property type="molecule type" value="Genomic_DNA"/>
</dbReference>
<accession>A0ABD2PZZ5</accession>
<gene>
    <name evidence="11" type="primary">NEK3</name>
    <name evidence="11" type="ORF">Ciccas_008413</name>
</gene>
<protein>
    <recommendedName>
        <fullName evidence="2">non-specific serine/threonine protein kinase</fullName>
        <ecNumber evidence="2">2.7.11.1</ecNumber>
    </recommendedName>
</protein>
<keyword evidence="5" id="KW-0547">Nucleotide-binding</keyword>
<dbReference type="PROSITE" id="PS50011">
    <property type="entry name" value="PROTEIN_KINASE_DOM"/>
    <property type="match status" value="1"/>
</dbReference>
<evidence type="ECO:0000259" key="10">
    <source>
        <dbReference type="PROSITE" id="PS50011"/>
    </source>
</evidence>
<dbReference type="CDD" id="cd08215">
    <property type="entry name" value="STKc_Nek"/>
    <property type="match status" value="1"/>
</dbReference>
<keyword evidence="3" id="KW-0723">Serine/threonine-protein kinase</keyword>
<reference evidence="11 12" key="1">
    <citation type="submission" date="2024-11" db="EMBL/GenBank/DDBJ databases">
        <title>Adaptive evolution of stress response genes in parasites aligns with host niche diversity.</title>
        <authorList>
            <person name="Hahn C."/>
            <person name="Resl P."/>
        </authorList>
    </citation>
    <scope>NUCLEOTIDE SEQUENCE [LARGE SCALE GENOMIC DNA]</scope>
    <source>
        <strain evidence="11">EGGRZ-B1_66</strain>
        <tissue evidence="11">Body</tissue>
    </source>
</reference>
<evidence type="ECO:0000313" key="11">
    <source>
        <dbReference type="EMBL" id="KAL3312990.1"/>
    </source>
</evidence>
<dbReference type="PANTHER" id="PTHR44899:SF3">
    <property type="entry name" value="SERINE_THREONINE-PROTEIN KINASE NEK1"/>
    <property type="match status" value="1"/>
</dbReference>
<dbReference type="GO" id="GO:0005524">
    <property type="term" value="F:ATP binding"/>
    <property type="evidence" value="ECO:0007669"/>
    <property type="project" value="UniProtKB-KW"/>
</dbReference>
<evidence type="ECO:0000256" key="6">
    <source>
        <dbReference type="ARBA" id="ARBA00022777"/>
    </source>
</evidence>
<evidence type="ECO:0000256" key="1">
    <source>
        <dbReference type="ARBA" id="ARBA00010886"/>
    </source>
</evidence>
<dbReference type="GO" id="GO:0004674">
    <property type="term" value="F:protein serine/threonine kinase activity"/>
    <property type="evidence" value="ECO:0007669"/>
    <property type="project" value="UniProtKB-KW"/>
</dbReference>
<dbReference type="SUPFAM" id="SSF56112">
    <property type="entry name" value="Protein kinase-like (PK-like)"/>
    <property type="match status" value="1"/>
</dbReference>
<comment type="catalytic activity">
    <reaction evidence="8">
        <text>L-threonyl-[protein] + ATP = O-phospho-L-threonyl-[protein] + ADP + H(+)</text>
        <dbReference type="Rhea" id="RHEA:46608"/>
        <dbReference type="Rhea" id="RHEA-COMP:11060"/>
        <dbReference type="Rhea" id="RHEA-COMP:11605"/>
        <dbReference type="ChEBI" id="CHEBI:15378"/>
        <dbReference type="ChEBI" id="CHEBI:30013"/>
        <dbReference type="ChEBI" id="CHEBI:30616"/>
        <dbReference type="ChEBI" id="CHEBI:61977"/>
        <dbReference type="ChEBI" id="CHEBI:456216"/>
        <dbReference type="EC" id="2.7.11.1"/>
    </reaction>
</comment>
<evidence type="ECO:0000313" key="12">
    <source>
        <dbReference type="Proteomes" id="UP001626550"/>
    </source>
</evidence>
<organism evidence="11 12">
    <name type="scientific">Cichlidogyrus casuarinus</name>
    <dbReference type="NCBI Taxonomy" id="1844966"/>
    <lineage>
        <taxon>Eukaryota</taxon>
        <taxon>Metazoa</taxon>
        <taxon>Spiralia</taxon>
        <taxon>Lophotrochozoa</taxon>
        <taxon>Platyhelminthes</taxon>
        <taxon>Monogenea</taxon>
        <taxon>Monopisthocotylea</taxon>
        <taxon>Dactylogyridea</taxon>
        <taxon>Ancyrocephalidae</taxon>
        <taxon>Cichlidogyrus</taxon>
    </lineage>
</organism>
<dbReference type="SMART" id="SM00220">
    <property type="entry name" value="S_TKc"/>
    <property type="match status" value="1"/>
</dbReference>
<evidence type="ECO:0000256" key="4">
    <source>
        <dbReference type="ARBA" id="ARBA00022679"/>
    </source>
</evidence>
<evidence type="ECO:0000256" key="7">
    <source>
        <dbReference type="ARBA" id="ARBA00022840"/>
    </source>
</evidence>
<dbReference type="AlphaFoldDB" id="A0ABD2PZZ5"/>
<dbReference type="Proteomes" id="UP001626550">
    <property type="component" value="Unassembled WGS sequence"/>
</dbReference>
<evidence type="ECO:0000256" key="5">
    <source>
        <dbReference type="ARBA" id="ARBA00022741"/>
    </source>
</evidence>
<keyword evidence="12" id="KW-1185">Reference proteome</keyword>
<evidence type="ECO:0000256" key="8">
    <source>
        <dbReference type="ARBA" id="ARBA00047899"/>
    </source>
</evidence>
<dbReference type="Pfam" id="PF00069">
    <property type="entry name" value="Pkinase"/>
    <property type="match status" value="1"/>
</dbReference>
<dbReference type="PANTHER" id="PTHR44899">
    <property type="entry name" value="CAMK FAMILY PROTEIN KINASE"/>
    <property type="match status" value="1"/>
</dbReference>
<comment type="catalytic activity">
    <reaction evidence="9">
        <text>L-seryl-[protein] + ATP = O-phospho-L-seryl-[protein] + ADP + H(+)</text>
        <dbReference type="Rhea" id="RHEA:17989"/>
        <dbReference type="Rhea" id="RHEA-COMP:9863"/>
        <dbReference type="Rhea" id="RHEA-COMP:11604"/>
        <dbReference type="ChEBI" id="CHEBI:15378"/>
        <dbReference type="ChEBI" id="CHEBI:29999"/>
        <dbReference type="ChEBI" id="CHEBI:30616"/>
        <dbReference type="ChEBI" id="CHEBI:83421"/>
        <dbReference type="ChEBI" id="CHEBI:456216"/>
        <dbReference type="EC" id="2.7.11.1"/>
    </reaction>
</comment>
<sequence length="205" mass="23703">MSERERADVIKEISVLAKMNHSNIVCYMGSFEELGKIHIVMEFCQGGDLYNKINNQKPTLFTEGQILDWLVQISLALKHIHDRMILHRDIKSQNIFLTHDNRVKLGDFGIAKVLNNTRDLARTCIGTPYYLSPEICENRPYNNKSDIWALGCVIYELTTLKHAFEAQNMKSLVFKIVRGNYPPISTRYSSELRSLVAQIFRRNPQ</sequence>
<comment type="similarity">
    <text evidence="1">Belongs to the protein kinase superfamily. NEK Ser/Thr protein kinase family. NIMA subfamily.</text>
</comment>
<dbReference type="EC" id="2.7.11.1" evidence="2"/>
<dbReference type="Gene3D" id="1.10.510.10">
    <property type="entry name" value="Transferase(Phosphotransferase) domain 1"/>
    <property type="match status" value="1"/>
</dbReference>
<comment type="caution">
    <text evidence="11">The sequence shown here is derived from an EMBL/GenBank/DDBJ whole genome shotgun (WGS) entry which is preliminary data.</text>
</comment>
<keyword evidence="6 11" id="KW-0418">Kinase</keyword>
<feature type="domain" description="Protein kinase" evidence="10">
    <location>
        <begin position="1"/>
        <end position="205"/>
    </location>
</feature>
<dbReference type="PROSITE" id="PS00108">
    <property type="entry name" value="PROTEIN_KINASE_ST"/>
    <property type="match status" value="1"/>
</dbReference>
<evidence type="ECO:0000256" key="3">
    <source>
        <dbReference type="ARBA" id="ARBA00022527"/>
    </source>
</evidence>
<dbReference type="Gene3D" id="3.30.200.20">
    <property type="entry name" value="Phosphorylase Kinase, domain 1"/>
    <property type="match status" value="1"/>
</dbReference>
<dbReference type="InterPro" id="IPR000719">
    <property type="entry name" value="Prot_kinase_dom"/>
</dbReference>
<proteinExistence type="inferred from homology"/>
<evidence type="ECO:0000256" key="9">
    <source>
        <dbReference type="ARBA" id="ARBA00048679"/>
    </source>
</evidence>
<dbReference type="InterPro" id="IPR008271">
    <property type="entry name" value="Ser/Thr_kinase_AS"/>
</dbReference>
<dbReference type="InterPro" id="IPR051131">
    <property type="entry name" value="NEK_Ser/Thr_kinase_NIMA"/>
</dbReference>
<dbReference type="FunFam" id="1.10.510.10:FF:000172">
    <property type="entry name" value="serine/threonine-protein kinase Nek1 isoform X1"/>
    <property type="match status" value="1"/>
</dbReference>
<name>A0ABD2PZZ5_9PLAT</name>